<dbReference type="eggNOG" id="COG1470">
    <property type="taxonomic scope" value="Bacteria"/>
</dbReference>
<evidence type="ECO:0000313" key="4">
    <source>
        <dbReference type="Proteomes" id="UP000003448"/>
    </source>
</evidence>
<reference evidence="4" key="1">
    <citation type="journal article" date="2012" name="J. Bacteriol.">
        <title>Genome Sequence of Micromonospora lupini Lupac 08, Isolated from Root Nodules of Lupinus angustifolius.</title>
        <authorList>
            <person name="Alonso-Vega P."/>
            <person name="Normand P."/>
            <person name="Bacigalupe R."/>
            <person name="Pujic P."/>
            <person name="Lajus A."/>
            <person name="Vallenet D."/>
            <person name="Carro L."/>
            <person name="Coll P."/>
            <person name="Trujillo M.E."/>
        </authorList>
    </citation>
    <scope>NUCLEOTIDE SEQUENCE [LARGE SCALE GENOMIC DNA]</scope>
    <source>
        <strain evidence="4">Lupac 08</strain>
    </source>
</reference>
<dbReference type="InterPro" id="IPR038637">
    <property type="entry name" value="NPCBM_sf"/>
</dbReference>
<feature type="domain" description="Glycosyl hydrolase family 98 putative carbohydrate-binding module" evidence="2">
    <location>
        <begin position="13"/>
        <end position="68"/>
    </location>
</feature>
<protein>
    <recommendedName>
        <fullName evidence="2">Glycosyl hydrolase family 98 putative carbohydrate-binding module domain-containing protein</fullName>
    </recommendedName>
</protein>
<accession>I0L202</accession>
<dbReference type="Gene3D" id="2.60.120.1060">
    <property type="entry name" value="NPCBM/NEW2 domain"/>
    <property type="match status" value="1"/>
</dbReference>
<gene>
    <name evidence="3" type="ORF">MILUP08_42780</name>
</gene>
<proteinExistence type="predicted"/>
<dbReference type="SUPFAM" id="SSF49785">
    <property type="entry name" value="Galactose-binding domain-like"/>
    <property type="match status" value="1"/>
</dbReference>
<dbReference type="AlphaFoldDB" id="I0L202"/>
<evidence type="ECO:0000313" key="3">
    <source>
        <dbReference type="EMBL" id="CCH17849.1"/>
    </source>
</evidence>
<dbReference type="STRING" id="1150864.MILUP08_42780"/>
<comment type="caution">
    <text evidence="3">The sequence shown here is derived from an EMBL/GenBank/DDBJ whole genome shotgun (WGS) entry which is preliminary data.</text>
</comment>
<sequence>MAERPTVDGRVQRVGPVEKDRSNGEDAGGDGNPMRIDGVAYDKGLGGSALSVISLDLGGRCTTFRSDVRGGRRDRQ</sequence>
<keyword evidence="4" id="KW-1185">Reference proteome</keyword>
<dbReference type="EMBL" id="CAIE01000022">
    <property type="protein sequence ID" value="CCH17849.1"/>
    <property type="molecule type" value="Genomic_DNA"/>
</dbReference>
<evidence type="ECO:0000259" key="2">
    <source>
        <dbReference type="Pfam" id="PF08305"/>
    </source>
</evidence>
<dbReference type="InterPro" id="IPR008979">
    <property type="entry name" value="Galactose-bd-like_sf"/>
</dbReference>
<organism evidence="3 4">
    <name type="scientific">Micromonospora lupini str. Lupac 08</name>
    <dbReference type="NCBI Taxonomy" id="1150864"/>
    <lineage>
        <taxon>Bacteria</taxon>
        <taxon>Bacillati</taxon>
        <taxon>Actinomycetota</taxon>
        <taxon>Actinomycetes</taxon>
        <taxon>Micromonosporales</taxon>
        <taxon>Micromonosporaceae</taxon>
        <taxon>Micromonospora</taxon>
    </lineage>
</organism>
<feature type="region of interest" description="Disordered" evidence="1">
    <location>
        <begin position="1"/>
        <end position="35"/>
    </location>
</feature>
<evidence type="ECO:0000256" key="1">
    <source>
        <dbReference type="SAM" id="MobiDB-lite"/>
    </source>
</evidence>
<dbReference type="InterPro" id="IPR013222">
    <property type="entry name" value="Glyco_hyd_98_carb-bd"/>
</dbReference>
<dbReference type="Proteomes" id="UP000003448">
    <property type="component" value="Unassembled WGS sequence"/>
</dbReference>
<name>I0L202_9ACTN</name>
<dbReference type="Pfam" id="PF08305">
    <property type="entry name" value="NPCBM"/>
    <property type="match status" value="1"/>
</dbReference>
<feature type="compositionally biased region" description="Basic and acidic residues" evidence="1">
    <location>
        <begin position="1"/>
        <end position="24"/>
    </location>
</feature>